<protein>
    <submittedName>
        <fullName evidence="1">Uncharacterized protein</fullName>
    </submittedName>
</protein>
<gene>
    <name evidence="1" type="ORF">SDC9_183434</name>
</gene>
<accession>A0A645HCS8</accession>
<proteinExistence type="predicted"/>
<dbReference type="EMBL" id="VSSQ01089799">
    <property type="protein sequence ID" value="MPN35929.1"/>
    <property type="molecule type" value="Genomic_DNA"/>
</dbReference>
<comment type="caution">
    <text evidence="1">The sequence shown here is derived from an EMBL/GenBank/DDBJ whole genome shotgun (WGS) entry which is preliminary data.</text>
</comment>
<dbReference type="AlphaFoldDB" id="A0A645HCS8"/>
<reference evidence="1" key="1">
    <citation type="submission" date="2019-08" db="EMBL/GenBank/DDBJ databases">
        <authorList>
            <person name="Kucharzyk K."/>
            <person name="Murdoch R.W."/>
            <person name="Higgins S."/>
            <person name="Loffler F."/>
        </authorList>
    </citation>
    <scope>NUCLEOTIDE SEQUENCE</scope>
</reference>
<organism evidence="1">
    <name type="scientific">bioreactor metagenome</name>
    <dbReference type="NCBI Taxonomy" id="1076179"/>
    <lineage>
        <taxon>unclassified sequences</taxon>
        <taxon>metagenomes</taxon>
        <taxon>ecological metagenomes</taxon>
    </lineage>
</organism>
<name>A0A645HCS8_9ZZZZ</name>
<evidence type="ECO:0000313" key="1">
    <source>
        <dbReference type="EMBL" id="MPN35929.1"/>
    </source>
</evidence>
<sequence length="116" mass="13823">MKYFFGYRQTGQRVEIHRQLRLGLGRGINDRFRFRRGLPGLVLRRRLHCLGFLTTRQAQSHTDEYHTYPFIPKESRFQIDTPQIIHPYSYFTMTQKLFAIGGKNLQPVKKQAVLRI</sequence>